<name>A0ABR4I8A1_9EURO</name>
<dbReference type="InterPro" id="IPR022755">
    <property type="entry name" value="Znf_C2H2_jaz"/>
</dbReference>
<dbReference type="SUPFAM" id="SSF57667">
    <property type="entry name" value="beta-beta-alpha zinc fingers"/>
    <property type="match status" value="3"/>
</dbReference>
<feature type="domain" description="C2H2-type" evidence="8">
    <location>
        <begin position="218"/>
        <end position="242"/>
    </location>
</feature>
<keyword evidence="3" id="KW-0677">Repeat</keyword>
<keyword evidence="10" id="KW-1185">Reference proteome</keyword>
<evidence type="ECO:0000256" key="3">
    <source>
        <dbReference type="ARBA" id="ARBA00022737"/>
    </source>
</evidence>
<evidence type="ECO:0000256" key="2">
    <source>
        <dbReference type="ARBA" id="ARBA00022723"/>
    </source>
</evidence>
<dbReference type="PROSITE" id="PS50157">
    <property type="entry name" value="ZINC_FINGER_C2H2_2"/>
    <property type="match status" value="2"/>
</dbReference>
<keyword evidence="6" id="KW-0539">Nucleus</keyword>
<dbReference type="Pfam" id="PF12171">
    <property type="entry name" value="zf-C2H2_jaz"/>
    <property type="match status" value="1"/>
</dbReference>
<evidence type="ECO:0000313" key="10">
    <source>
        <dbReference type="Proteomes" id="UP001610335"/>
    </source>
</evidence>
<organism evidence="9 10">
    <name type="scientific">Aspergillus cavernicola</name>
    <dbReference type="NCBI Taxonomy" id="176166"/>
    <lineage>
        <taxon>Eukaryota</taxon>
        <taxon>Fungi</taxon>
        <taxon>Dikarya</taxon>
        <taxon>Ascomycota</taxon>
        <taxon>Pezizomycotina</taxon>
        <taxon>Eurotiomycetes</taxon>
        <taxon>Eurotiomycetidae</taxon>
        <taxon>Eurotiales</taxon>
        <taxon>Aspergillaceae</taxon>
        <taxon>Aspergillus</taxon>
        <taxon>Aspergillus subgen. Nidulantes</taxon>
    </lineage>
</organism>
<evidence type="ECO:0000259" key="8">
    <source>
        <dbReference type="PROSITE" id="PS50157"/>
    </source>
</evidence>
<keyword evidence="5" id="KW-0862">Zinc</keyword>
<proteinExistence type="predicted"/>
<evidence type="ECO:0000256" key="5">
    <source>
        <dbReference type="ARBA" id="ARBA00022833"/>
    </source>
</evidence>
<dbReference type="PANTHER" id="PTHR24406">
    <property type="entry name" value="TRANSCRIPTIONAL REPRESSOR CTCFL-RELATED"/>
    <property type="match status" value="1"/>
</dbReference>
<reference evidence="9 10" key="1">
    <citation type="submission" date="2024-07" db="EMBL/GenBank/DDBJ databases">
        <title>Section-level genome sequencing and comparative genomics of Aspergillus sections Usti and Cavernicolus.</title>
        <authorList>
            <consortium name="Lawrence Berkeley National Laboratory"/>
            <person name="Nybo J.L."/>
            <person name="Vesth T.C."/>
            <person name="Theobald S."/>
            <person name="Frisvad J.C."/>
            <person name="Larsen T.O."/>
            <person name="Kjaerboelling I."/>
            <person name="Rothschild-Mancinelli K."/>
            <person name="Lyhne E.K."/>
            <person name="Kogle M.E."/>
            <person name="Barry K."/>
            <person name="Clum A."/>
            <person name="Na H."/>
            <person name="Ledsgaard L."/>
            <person name="Lin J."/>
            <person name="Lipzen A."/>
            <person name="Kuo A."/>
            <person name="Riley R."/>
            <person name="Mondo S."/>
            <person name="LaButti K."/>
            <person name="Haridas S."/>
            <person name="Pangalinan J."/>
            <person name="Salamov A.A."/>
            <person name="Simmons B.A."/>
            <person name="Magnuson J.K."/>
            <person name="Chen J."/>
            <person name="Drula E."/>
            <person name="Henrissat B."/>
            <person name="Wiebenga A."/>
            <person name="Lubbers R.J."/>
            <person name="Gomes A.C."/>
            <person name="Makela M.R."/>
            <person name="Stajich J."/>
            <person name="Grigoriev I.V."/>
            <person name="Mortensen U.H."/>
            <person name="De vries R.P."/>
            <person name="Baker S.E."/>
            <person name="Andersen M.R."/>
        </authorList>
    </citation>
    <scope>NUCLEOTIDE SEQUENCE [LARGE SCALE GENOMIC DNA]</scope>
    <source>
        <strain evidence="9 10">CBS 600.67</strain>
    </source>
</reference>
<evidence type="ECO:0000256" key="7">
    <source>
        <dbReference type="PROSITE-ProRule" id="PRU00042"/>
    </source>
</evidence>
<comment type="caution">
    <text evidence="9">The sequence shown here is derived from an EMBL/GenBank/DDBJ whole genome shotgun (WGS) entry which is preliminary data.</text>
</comment>
<sequence length="297" mass="34144">MYYQCENCTEEFYDQYDCDEHMADYGHWPECEVCPRTFRNRTACNQHMNSVGHWAPRYKCEICPKTYGSQNAANQHMNAVGHWKPRVPCETCNSMFHSQSAADAHMKARDHYKYYCKSCDRQFQNENNLRAHLNSKIHRGQNITCPFCKLGHTTASGLSHHLESGSCRSAPRLNRETIYRVIRERDPHGVITHKQIGWVEEQNAHYSASNSAWNGNGFECYLCHREFTKVSGLNQHLNSPAHKQRVYHCPNGGCSKPFAALAGLFNHLESESCSFMRFEKVQASIGVVLQGNRLISF</sequence>
<accession>A0ABR4I8A1</accession>
<dbReference type="SMART" id="SM00451">
    <property type="entry name" value="ZnF_U1"/>
    <property type="match status" value="2"/>
</dbReference>
<protein>
    <recommendedName>
        <fullName evidence="8">C2H2-type domain-containing protein</fullName>
    </recommendedName>
</protein>
<gene>
    <name evidence="9" type="ORF">BDW59DRAFT_149071</name>
</gene>
<dbReference type="Pfam" id="PF12874">
    <property type="entry name" value="zf-met"/>
    <property type="match status" value="4"/>
</dbReference>
<dbReference type="PROSITE" id="PS00028">
    <property type="entry name" value="ZINC_FINGER_C2H2_1"/>
    <property type="match status" value="5"/>
</dbReference>
<dbReference type="InterPro" id="IPR050888">
    <property type="entry name" value="ZnF_C2H2-type_TF"/>
</dbReference>
<dbReference type="SMART" id="SM00355">
    <property type="entry name" value="ZnF_C2H2"/>
    <property type="match status" value="8"/>
</dbReference>
<dbReference type="Gene3D" id="3.30.160.60">
    <property type="entry name" value="Classic Zinc Finger"/>
    <property type="match status" value="3"/>
</dbReference>
<dbReference type="Proteomes" id="UP001610335">
    <property type="component" value="Unassembled WGS sequence"/>
</dbReference>
<evidence type="ECO:0000256" key="4">
    <source>
        <dbReference type="ARBA" id="ARBA00022771"/>
    </source>
</evidence>
<dbReference type="InterPro" id="IPR013087">
    <property type="entry name" value="Znf_C2H2_type"/>
</dbReference>
<feature type="domain" description="C2H2-type" evidence="8">
    <location>
        <begin position="114"/>
        <end position="143"/>
    </location>
</feature>
<dbReference type="EMBL" id="JBFXLS010000055">
    <property type="protein sequence ID" value="KAL2823197.1"/>
    <property type="molecule type" value="Genomic_DNA"/>
</dbReference>
<evidence type="ECO:0000313" key="9">
    <source>
        <dbReference type="EMBL" id="KAL2823197.1"/>
    </source>
</evidence>
<dbReference type="InterPro" id="IPR003604">
    <property type="entry name" value="Matrin/U1-like-C_Znf_C2H2"/>
</dbReference>
<evidence type="ECO:0000256" key="6">
    <source>
        <dbReference type="ARBA" id="ARBA00023242"/>
    </source>
</evidence>
<keyword evidence="4 7" id="KW-0863">Zinc-finger</keyword>
<comment type="subcellular location">
    <subcellularLocation>
        <location evidence="1">Nucleus</location>
    </subcellularLocation>
</comment>
<evidence type="ECO:0000256" key="1">
    <source>
        <dbReference type="ARBA" id="ARBA00004123"/>
    </source>
</evidence>
<dbReference type="InterPro" id="IPR036236">
    <property type="entry name" value="Znf_C2H2_sf"/>
</dbReference>
<keyword evidence="2" id="KW-0479">Metal-binding</keyword>